<dbReference type="EC" id="3.6.4.13" evidence="1"/>
<evidence type="ECO:0000256" key="2">
    <source>
        <dbReference type="ARBA" id="ARBA00022741"/>
    </source>
</evidence>
<keyword evidence="11" id="KW-1185">Reference proteome</keyword>
<dbReference type="SMART" id="SM00382">
    <property type="entry name" value="AAA"/>
    <property type="match status" value="1"/>
</dbReference>
<feature type="domain" description="Helicase C-terminal" evidence="9">
    <location>
        <begin position="324"/>
        <end position="521"/>
    </location>
</feature>
<evidence type="ECO:0000313" key="11">
    <source>
        <dbReference type="Proteomes" id="UP001057375"/>
    </source>
</evidence>
<feature type="domain" description="Helicase ATP-binding" evidence="8">
    <location>
        <begin position="106"/>
        <end position="271"/>
    </location>
</feature>
<evidence type="ECO:0000256" key="7">
    <source>
        <dbReference type="SAM" id="MobiDB-lite"/>
    </source>
</evidence>
<dbReference type="InterPro" id="IPR014001">
    <property type="entry name" value="Helicase_ATP-bd"/>
</dbReference>
<keyword evidence="4 10" id="KW-0347">Helicase</keyword>
<dbReference type="SMART" id="SM00490">
    <property type="entry name" value="HELICc"/>
    <property type="match status" value="1"/>
</dbReference>
<dbReference type="InterPro" id="IPR027417">
    <property type="entry name" value="P-loop_NTPase"/>
</dbReference>
<dbReference type="Pfam" id="PF04408">
    <property type="entry name" value="WHD_HA2"/>
    <property type="match status" value="1"/>
</dbReference>
<name>A0ABQ5JUJ5_9EUKA</name>
<dbReference type="InterPro" id="IPR048333">
    <property type="entry name" value="HA2_WH"/>
</dbReference>
<dbReference type="EMBL" id="BQXS01011776">
    <property type="protein sequence ID" value="GKT16641.1"/>
    <property type="molecule type" value="Genomic_DNA"/>
</dbReference>
<comment type="similarity">
    <text evidence="6">Belongs to the DEAD box helicase family. DEAH subfamily. PRP16 sub-subfamily.</text>
</comment>
<dbReference type="Gene3D" id="3.40.50.300">
    <property type="entry name" value="P-loop containing nucleotide triphosphate hydrolases"/>
    <property type="match status" value="2"/>
</dbReference>
<protein>
    <recommendedName>
        <fullName evidence="1">RNA helicase</fullName>
        <ecNumber evidence="1">3.6.4.13</ecNumber>
    </recommendedName>
</protein>
<dbReference type="GO" id="GO:0004386">
    <property type="term" value="F:helicase activity"/>
    <property type="evidence" value="ECO:0007669"/>
    <property type="project" value="UniProtKB-KW"/>
</dbReference>
<evidence type="ECO:0000256" key="6">
    <source>
        <dbReference type="ARBA" id="ARBA00038040"/>
    </source>
</evidence>
<feature type="compositionally biased region" description="Basic and acidic residues" evidence="7">
    <location>
        <begin position="968"/>
        <end position="977"/>
    </location>
</feature>
<evidence type="ECO:0000256" key="3">
    <source>
        <dbReference type="ARBA" id="ARBA00022801"/>
    </source>
</evidence>
<feature type="region of interest" description="Disordered" evidence="7">
    <location>
        <begin position="64"/>
        <end position="87"/>
    </location>
</feature>
<reference evidence="10" key="1">
    <citation type="submission" date="2022-03" db="EMBL/GenBank/DDBJ databases">
        <title>Draft genome sequence of Aduncisulcus paluster, a free-living microaerophilic Fornicata.</title>
        <authorList>
            <person name="Yuyama I."/>
            <person name="Kume K."/>
            <person name="Tamura T."/>
            <person name="Inagaki Y."/>
            <person name="Hashimoto T."/>
        </authorList>
    </citation>
    <scope>NUCLEOTIDE SEQUENCE</scope>
    <source>
        <strain evidence="10">NY0171</strain>
    </source>
</reference>
<feature type="region of interest" description="Disordered" evidence="7">
    <location>
        <begin position="717"/>
        <end position="744"/>
    </location>
</feature>
<dbReference type="PROSITE" id="PS51192">
    <property type="entry name" value="HELICASE_ATP_BIND_1"/>
    <property type="match status" value="1"/>
</dbReference>
<dbReference type="InterPro" id="IPR007502">
    <property type="entry name" value="Helicase-assoc_dom"/>
</dbReference>
<comment type="caution">
    <text evidence="10">The sequence shown here is derived from an EMBL/GenBank/DDBJ whole genome shotgun (WGS) entry which is preliminary data.</text>
</comment>
<dbReference type="SMART" id="SM00847">
    <property type="entry name" value="HA2"/>
    <property type="match status" value="1"/>
</dbReference>
<dbReference type="CDD" id="cd18791">
    <property type="entry name" value="SF2_C_RHA"/>
    <property type="match status" value="1"/>
</dbReference>
<evidence type="ECO:0000313" key="10">
    <source>
        <dbReference type="EMBL" id="GKT16641.1"/>
    </source>
</evidence>
<dbReference type="Proteomes" id="UP001057375">
    <property type="component" value="Unassembled WGS sequence"/>
</dbReference>
<dbReference type="InterPro" id="IPR002464">
    <property type="entry name" value="DNA/RNA_helicase_DEAH_CS"/>
</dbReference>
<evidence type="ECO:0000256" key="4">
    <source>
        <dbReference type="ARBA" id="ARBA00022806"/>
    </source>
</evidence>
<proteinExistence type="inferred from homology"/>
<keyword evidence="2" id="KW-0547">Nucleotide-binding</keyword>
<organism evidence="10 11">
    <name type="scientific">Aduncisulcus paluster</name>
    <dbReference type="NCBI Taxonomy" id="2918883"/>
    <lineage>
        <taxon>Eukaryota</taxon>
        <taxon>Metamonada</taxon>
        <taxon>Carpediemonas-like organisms</taxon>
        <taxon>Aduncisulcus</taxon>
    </lineage>
</organism>
<gene>
    <name evidence="10" type="ORF">ADUPG1_010960</name>
</gene>
<keyword evidence="5" id="KW-0067">ATP-binding</keyword>
<dbReference type="Pfam" id="PF00270">
    <property type="entry name" value="DEAD"/>
    <property type="match status" value="1"/>
</dbReference>
<feature type="compositionally biased region" description="Basic and acidic residues" evidence="7">
    <location>
        <begin position="717"/>
        <end position="741"/>
    </location>
</feature>
<dbReference type="PANTHER" id="PTHR18934">
    <property type="entry name" value="ATP-DEPENDENT RNA HELICASE"/>
    <property type="match status" value="1"/>
</dbReference>
<dbReference type="SMART" id="SM00487">
    <property type="entry name" value="DEXDc"/>
    <property type="match status" value="1"/>
</dbReference>
<evidence type="ECO:0000256" key="5">
    <source>
        <dbReference type="ARBA" id="ARBA00022840"/>
    </source>
</evidence>
<dbReference type="PROSITE" id="PS00690">
    <property type="entry name" value="DEAH_ATP_HELICASE"/>
    <property type="match status" value="1"/>
</dbReference>
<evidence type="ECO:0000259" key="8">
    <source>
        <dbReference type="PROSITE" id="PS51192"/>
    </source>
</evidence>
<dbReference type="InterPro" id="IPR011545">
    <property type="entry name" value="DEAD/DEAH_box_helicase_dom"/>
</dbReference>
<dbReference type="InterPro" id="IPR003593">
    <property type="entry name" value="AAA+_ATPase"/>
</dbReference>
<sequence length="1052" mass="119400">MVELFKKGSLYSIALAGSEYVKEKRKKSQVHAQMEKDVSRSSFEYQRYGDMIDGDIDVFEEKISTNPVRTRSSSPSPSFKDKTHNREDLQRFRESLPISKMKQNILTLLSSYRIVIIRGETGSGKTTQLPQILYEHGYHGSSGQMICCTQPRRVAAVNVAKRVAEEQGCSLGDRVGYSIRFDDNTNENTRIKFMTDGILLRESLSDPLLSKYSVIIIDEAHERAIATDILLGIVKRIVTRRMDLKVIVTSATLDVQKFSRYFLSAPVLNIPGKLFPIKYEYEDIQTITDYVEVAAKRAVKIHTMCNTYGEDRVITHPSVEESITLKRGHSSSRKRGQESLPYHGDIIVFMTGKEDIEACIELIKKEFVSTMRNVRNSEKLGGVPDEERIIFNNLLVLPLYSMLPYSEQMRVFDTTPPNTRKVVVCTNIAETSITIPSVGYVIDSGLVKIKVHRNANDHLQILPISQESAQQRSGRAGRVAAGVCYRCYSSNVLINEMLEHTVAEIHRMDLSELCLFLKTMQLDPLSFPFIEPPERCYVDDALKWLRLYGALDARGRLTDLGHRMAYFPLIPSLGRLLSLSISPVFLSSQPSNVHEFLPFLAAIICSVYSVPKIFEVRRGKEKEADKAHSEFIVPECEQLTYVNVFLGFLRVLKSSISKRAKGKPIFLSNIISSTRILHLQEVKEWCSHKYVHYTNMYNAVCIFSQLMDQVYAMTSSGRERKTRGSVDSAEHGREQQERMETGDESCCFRPNKTFIDIIGDNIYRFPHPLYEIEEERKKSDEERLLVPSTHSSVPFHEPPDTHRILLSSSTSVKHSFRKKATSCSIPIVSIGLATLELITCAFSHSLAYRHGRNTFVSLLTHTSFHLPAYTSCSFSYCVCISSMGVGTEFRLSGVCGVLGKWAVKTRGEFFVAKDVADIDPLQNNEDSEEDDDEGVWGSDSIVHLRDDVIEVILGKMKKKKQGNNSYDDLQRGKEERISISSRGQQTDGKEEEVEEEKEAMIIDTKTILRKKKELKVKKKQSKKGLSFGDDDLFLSQLKYRKKPKRHKKGKNG</sequence>
<dbReference type="PROSITE" id="PS51194">
    <property type="entry name" value="HELICASE_CTER"/>
    <property type="match status" value="1"/>
</dbReference>
<evidence type="ECO:0000259" key="9">
    <source>
        <dbReference type="PROSITE" id="PS51194"/>
    </source>
</evidence>
<evidence type="ECO:0000256" key="1">
    <source>
        <dbReference type="ARBA" id="ARBA00012552"/>
    </source>
</evidence>
<dbReference type="PANTHER" id="PTHR18934:SF91">
    <property type="entry name" value="PRE-MRNA-SPLICING FACTOR ATP-DEPENDENT RNA HELICASE PRP16"/>
    <property type="match status" value="1"/>
</dbReference>
<dbReference type="SUPFAM" id="SSF52540">
    <property type="entry name" value="P-loop containing nucleoside triphosphate hydrolases"/>
    <property type="match status" value="1"/>
</dbReference>
<keyword evidence="3" id="KW-0378">Hydrolase</keyword>
<dbReference type="Pfam" id="PF00271">
    <property type="entry name" value="Helicase_C"/>
    <property type="match status" value="1"/>
</dbReference>
<feature type="region of interest" description="Disordered" evidence="7">
    <location>
        <begin position="961"/>
        <end position="997"/>
    </location>
</feature>
<accession>A0ABQ5JUJ5</accession>
<dbReference type="CDD" id="cd17917">
    <property type="entry name" value="DEXHc_RHA-like"/>
    <property type="match status" value="1"/>
</dbReference>
<dbReference type="InterPro" id="IPR001650">
    <property type="entry name" value="Helicase_C-like"/>
</dbReference>
<dbReference type="Gene3D" id="1.20.120.1080">
    <property type="match status" value="1"/>
</dbReference>